<protein>
    <recommendedName>
        <fullName evidence="11">ATP synthase gamma chain</fullName>
    </recommendedName>
    <alternativeName>
        <fullName evidence="11">ATP synthase F1 sector gamma subunit</fullName>
    </alternativeName>
    <alternativeName>
        <fullName evidence="11">F-ATPase gamma subunit</fullName>
    </alternativeName>
</protein>
<comment type="similarity">
    <text evidence="3 11">Belongs to the ATPase gamma chain family.</text>
</comment>
<evidence type="ECO:0000256" key="4">
    <source>
        <dbReference type="ARBA" id="ARBA00022448"/>
    </source>
</evidence>
<dbReference type="PRINTS" id="PR00126">
    <property type="entry name" value="ATPASEGAMMA"/>
</dbReference>
<keyword evidence="13" id="KW-1185">Reference proteome</keyword>
<evidence type="ECO:0000256" key="3">
    <source>
        <dbReference type="ARBA" id="ARBA00007681"/>
    </source>
</evidence>
<organism evidence="12 13">
    <name type="scientific">Stygiobacter electus</name>
    <dbReference type="NCBI Taxonomy" id="3032292"/>
    <lineage>
        <taxon>Bacteria</taxon>
        <taxon>Pseudomonadati</taxon>
        <taxon>Ignavibacteriota</taxon>
        <taxon>Ignavibacteria</taxon>
        <taxon>Ignavibacteriales</taxon>
        <taxon>Melioribacteraceae</taxon>
        <taxon>Stygiobacter</taxon>
    </lineage>
</organism>
<dbReference type="CDD" id="cd12151">
    <property type="entry name" value="F1-ATPase_gamma"/>
    <property type="match status" value="1"/>
</dbReference>
<sequence length="293" mass="33605">MATLRDIKRRIIGVKSTQQITKAMKMVAAARLRRAQENILNARPYSRKISEVLQYLLSIEKDFSNPLITEREVKKVLMIVVTSDRGLCGSFNMNVIRTAEELIKNEYNSYYTNNDLKLICIGKKGNDYFTKRDYPVVGSYPGIFSHLKFEFASGLIKEISTKYINGEFEKVIVLFNEFKSVIQQRTVVEQLLPIKPFEKNVESAQQVDFIYEPNKTKIIETLLPKHLNAQMWRVLLDSYAAELGARMTAMDMATENAKELIRSLNLTYNKERQASITKEILEIVSGANALKES</sequence>
<comment type="caution">
    <text evidence="12">The sequence shown here is derived from an EMBL/GenBank/DDBJ whole genome shotgun (WGS) entry which is preliminary data.</text>
</comment>
<dbReference type="Proteomes" id="UP001221302">
    <property type="component" value="Unassembled WGS sequence"/>
</dbReference>
<dbReference type="NCBIfam" id="TIGR01146">
    <property type="entry name" value="ATPsyn_F1gamma"/>
    <property type="match status" value="1"/>
</dbReference>
<dbReference type="InterPro" id="IPR000131">
    <property type="entry name" value="ATP_synth_F1_gsu"/>
</dbReference>
<evidence type="ECO:0000313" key="13">
    <source>
        <dbReference type="Proteomes" id="UP001221302"/>
    </source>
</evidence>
<evidence type="ECO:0000313" key="12">
    <source>
        <dbReference type="EMBL" id="MDF1610922.1"/>
    </source>
</evidence>
<evidence type="ECO:0000256" key="1">
    <source>
        <dbReference type="ARBA" id="ARBA00003456"/>
    </source>
</evidence>
<proteinExistence type="inferred from homology"/>
<keyword evidence="6 11" id="KW-0406">Ion transport</keyword>
<reference evidence="12" key="1">
    <citation type="submission" date="2023-03" db="EMBL/GenBank/DDBJ databases">
        <title>Stygiobacter electus gen. nov., sp. nov., facultatively anaerobic thermotolerant bacterium of the class Ignavibacteria from a well of Yessentuki mineral water deposit.</title>
        <authorList>
            <person name="Podosokorskaya O.A."/>
            <person name="Elcheninov A.G."/>
            <person name="Petrova N.F."/>
            <person name="Zavarzina D.G."/>
            <person name="Kublanov I.V."/>
            <person name="Merkel A.Y."/>
        </authorList>
    </citation>
    <scope>NUCLEOTIDE SEQUENCE</scope>
    <source>
        <strain evidence="12">09-Me</strain>
    </source>
</reference>
<dbReference type="GO" id="GO:0042777">
    <property type="term" value="P:proton motive force-driven plasma membrane ATP synthesis"/>
    <property type="evidence" value="ECO:0007669"/>
    <property type="project" value="UniProtKB-UniRule"/>
</dbReference>
<dbReference type="FunFam" id="1.10.287.80:FF:000003">
    <property type="entry name" value="ATP synthase gamma chain, chloroplastic"/>
    <property type="match status" value="1"/>
</dbReference>
<keyword evidence="4 11" id="KW-0813">Transport</keyword>
<evidence type="ECO:0000256" key="7">
    <source>
        <dbReference type="ARBA" id="ARBA00023136"/>
    </source>
</evidence>
<dbReference type="PROSITE" id="PS00153">
    <property type="entry name" value="ATPASE_GAMMA"/>
    <property type="match status" value="1"/>
</dbReference>
<evidence type="ECO:0000256" key="2">
    <source>
        <dbReference type="ARBA" id="ARBA00004170"/>
    </source>
</evidence>
<dbReference type="Pfam" id="PF00231">
    <property type="entry name" value="ATP-synt"/>
    <property type="match status" value="1"/>
</dbReference>
<dbReference type="GO" id="GO:0005524">
    <property type="term" value="F:ATP binding"/>
    <property type="evidence" value="ECO:0007669"/>
    <property type="project" value="UniProtKB-UniRule"/>
</dbReference>
<evidence type="ECO:0000256" key="6">
    <source>
        <dbReference type="ARBA" id="ARBA00023065"/>
    </source>
</evidence>
<dbReference type="GO" id="GO:0005886">
    <property type="term" value="C:plasma membrane"/>
    <property type="evidence" value="ECO:0007669"/>
    <property type="project" value="UniProtKB-SubCell"/>
</dbReference>
<dbReference type="HAMAP" id="MF_00815">
    <property type="entry name" value="ATP_synth_gamma_bact"/>
    <property type="match status" value="1"/>
</dbReference>
<dbReference type="InterPro" id="IPR035968">
    <property type="entry name" value="ATP_synth_F1_ATPase_gsu"/>
</dbReference>
<keyword evidence="5 11" id="KW-0375">Hydrogen ion transport</keyword>
<dbReference type="Gene3D" id="3.40.1380.10">
    <property type="match status" value="1"/>
</dbReference>
<dbReference type="PANTHER" id="PTHR11693:SF22">
    <property type="entry name" value="ATP SYNTHASE SUBUNIT GAMMA, MITOCHONDRIAL"/>
    <property type="match status" value="1"/>
</dbReference>
<dbReference type="RefSeq" id="WP_321534688.1">
    <property type="nucleotide sequence ID" value="NZ_JARGDL010000002.1"/>
</dbReference>
<dbReference type="Gene3D" id="1.10.287.80">
    <property type="entry name" value="ATP synthase, gamma subunit, helix hairpin domain"/>
    <property type="match status" value="1"/>
</dbReference>
<gene>
    <name evidence="11 12" type="primary">atpG</name>
    <name evidence="12" type="ORF">P0M35_02055</name>
</gene>
<comment type="subcellular location">
    <subcellularLocation>
        <location evidence="11">Cell membrane</location>
        <topology evidence="11">Peripheral membrane protein</topology>
    </subcellularLocation>
    <subcellularLocation>
        <location evidence="2">Membrane</location>
        <topology evidence="2">Peripheral membrane protein</topology>
    </subcellularLocation>
    <subcellularLocation>
        <location evidence="10">Thylakoid</location>
    </subcellularLocation>
</comment>
<dbReference type="PANTHER" id="PTHR11693">
    <property type="entry name" value="ATP SYNTHASE GAMMA CHAIN"/>
    <property type="match status" value="1"/>
</dbReference>
<evidence type="ECO:0000256" key="9">
    <source>
        <dbReference type="ARBA" id="ARBA00023310"/>
    </source>
</evidence>
<dbReference type="AlphaFoldDB" id="A0AAE3TCY4"/>
<name>A0AAE3TCY4_9BACT</name>
<keyword evidence="11" id="KW-1003">Cell membrane</keyword>
<comment type="function">
    <text evidence="1 11">Produces ATP from ADP in the presence of a proton gradient across the membrane. The gamma chain is believed to be important in regulating ATPase activity and the flow of protons through the CF(0) complex.</text>
</comment>
<evidence type="ECO:0000256" key="11">
    <source>
        <dbReference type="HAMAP-Rule" id="MF_00815"/>
    </source>
</evidence>
<dbReference type="GO" id="GO:0045259">
    <property type="term" value="C:proton-transporting ATP synthase complex"/>
    <property type="evidence" value="ECO:0007669"/>
    <property type="project" value="UniProtKB-KW"/>
</dbReference>
<keyword evidence="9 11" id="KW-0066">ATP synthesis</keyword>
<dbReference type="SUPFAM" id="SSF52943">
    <property type="entry name" value="ATP synthase (F1-ATPase), gamma subunit"/>
    <property type="match status" value="1"/>
</dbReference>
<dbReference type="EMBL" id="JARGDL010000002">
    <property type="protein sequence ID" value="MDF1610922.1"/>
    <property type="molecule type" value="Genomic_DNA"/>
</dbReference>
<dbReference type="InterPro" id="IPR023632">
    <property type="entry name" value="ATP_synth_F1_gsu_CS"/>
</dbReference>
<keyword evidence="8 11" id="KW-0139">CF(1)</keyword>
<dbReference type="GO" id="GO:0009579">
    <property type="term" value="C:thylakoid"/>
    <property type="evidence" value="ECO:0007669"/>
    <property type="project" value="UniProtKB-SubCell"/>
</dbReference>
<evidence type="ECO:0000256" key="10">
    <source>
        <dbReference type="ARBA" id="ARBA00060385"/>
    </source>
</evidence>
<evidence type="ECO:0000256" key="8">
    <source>
        <dbReference type="ARBA" id="ARBA00023196"/>
    </source>
</evidence>
<keyword evidence="7 11" id="KW-0472">Membrane</keyword>
<dbReference type="GO" id="GO:0046933">
    <property type="term" value="F:proton-transporting ATP synthase activity, rotational mechanism"/>
    <property type="evidence" value="ECO:0007669"/>
    <property type="project" value="UniProtKB-UniRule"/>
</dbReference>
<evidence type="ECO:0000256" key="5">
    <source>
        <dbReference type="ARBA" id="ARBA00022781"/>
    </source>
</evidence>
<accession>A0AAE3TCY4</accession>
<comment type="subunit">
    <text evidence="11">F-type ATPases have 2 components, CF(1) - the catalytic core - and CF(0) - the membrane proton channel. CF(1) has five subunits: alpha(3), beta(3), gamma(1), delta(1), epsilon(1). CF(0) has three main subunits: a, b and c.</text>
</comment>